<feature type="signal peptide" evidence="3">
    <location>
        <begin position="1"/>
        <end position="18"/>
    </location>
</feature>
<reference evidence="4" key="1">
    <citation type="journal article" date="2018" name="Nat. Plants">
        <title>Whole-genome landscape of Medicago truncatula symbiotic genes.</title>
        <authorList>
            <person name="Pecrix Y."/>
            <person name="Gamas P."/>
            <person name="Carrere S."/>
        </authorList>
    </citation>
    <scope>NUCLEOTIDE SEQUENCE</scope>
    <source>
        <tissue evidence="4">Leaves</tissue>
    </source>
</reference>
<proteinExistence type="predicted"/>
<keyword evidence="1 4" id="KW-0808">Transferase</keyword>
<dbReference type="Pfam" id="PF02458">
    <property type="entry name" value="Transferase"/>
    <property type="match status" value="1"/>
</dbReference>
<dbReference type="EMBL" id="PSQE01000002">
    <property type="protein sequence ID" value="RHN75640.1"/>
    <property type="molecule type" value="Genomic_DNA"/>
</dbReference>
<evidence type="ECO:0000256" key="3">
    <source>
        <dbReference type="SAM" id="SignalP"/>
    </source>
</evidence>
<evidence type="ECO:0000313" key="4">
    <source>
        <dbReference type="EMBL" id="RHN75640.1"/>
    </source>
</evidence>
<feature type="chain" id="PRO_5017310366" evidence="3">
    <location>
        <begin position="19"/>
        <end position="81"/>
    </location>
</feature>
<dbReference type="EC" id="2.3.1.171" evidence="4"/>
<keyword evidence="2 4" id="KW-0012">Acyltransferase</keyword>
<dbReference type="AlphaFoldDB" id="A0A396JBV4"/>
<name>A0A396JBV4_MEDTR</name>
<accession>A0A396JBV4</accession>
<dbReference type="InterPro" id="IPR051504">
    <property type="entry name" value="Plant_metabolite_acyltrans"/>
</dbReference>
<keyword evidence="3" id="KW-0732">Signal</keyword>
<sequence length="81" mass="9058">MSTFVVTCSLIWFCMVKSEQSKSDCVGDDDLVYFMFFADCRDRSEFSLAKSYFGNCVASYNVVVKRGELVEKDGIVAANAI</sequence>
<evidence type="ECO:0000256" key="1">
    <source>
        <dbReference type="ARBA" id="ARBA00022679"/>
    </source>
</evidence>
<dbReference type="Gramene" id="rna11874">
    <property type="protein sequence ID" value="RHN75640.1"/>
    <property type="gene ID" value="gene11874"/>
</dbReference>
<dbReference type="GO" id="GO:0033809">
    <property type="term" value="F:anthocyanin 6''-O-malonyltransferase activity"/>
    <property type="evidence" value="ECO:0007669"/>
    <property type="project" value="UniProtKB-EC"/>
</dbReference>
<gene>
    <name evidence="4" type="ORF">MtrunA17_Chr2g0323451</name>
</gene>
<dbReference type="InterPro" id="IPR023213">
    <property type="entry name" value="CAT-like_dom_sf"/>
</dbReference>
<comment type="caution">
    <text evidence="4">The sequence shown here is derived from an EMBL/GenBank/DDBJ whole genome shotgun (WGS) entry which is preliminary data.</text>
</comment>
<dbReference type="Proteomes" id="UP000265566">
    <property type="component" value="Chromosome 2"/>
</dbReference>
<evidence type="ECO:0000256" key="2">
    <source>
        <dbReference type="ARBA" id="ARBA00023315"/>
    </source>
</evidence>
<protein>
    <submittedName>
        <fullName evidence="4">Putative anthocyanin 6''-O-malonyltransferase</fullName>
        <ecNumber evidence="4">2.3.1.171</ecNumber>
    </submittedName>
</protein>
<dbReference type="Gene3D" id="3.30.559.10">
    <property type="entry name" value="Chloramphenicol acetyltransferase-like domain"/>
    <property type="match status" value="1"/>
</dbReference>
<dbReference type="PANTHER" id="PTHR31625">
    <property type="match status" value="1"/>
</dbReference>
<organism evidence="4">
    <name type="scientific">Medicago truncatula</name>
    <name type="common">Barrel medic</name>
    <name type="synonym">Medicago tribuloides</name>
    <dbReference type="NCBI Taxonomy" id="3880"/>
    <lineage>
        <taxon>Eukaryota</taxon>
        <taxon>Viridiplantae</taxon>
        <taxon>Streptophyta</taxon>
        <taxon>Embryophyta</taxon>
        <taxon>Tracheophyta</taxon>
        <taxon>Spermatophyta</taxon>
        <taxon>Magnoliopsida</taxon>
        <taxon>eudicotyledons</taxon>
        <taxon>Gunneridae</taxon>
        <taxon>Pentapetalae</taxon>
        <taxon>rosids</taxon>
        <taxon>fabids</taxon>
        <taxon>Fabales</taxon>
        <taxon>Fabaceae</taxon>
        <taxon>Papilionoideae</taxon>
        <taxon>50 kb inversion clade</taxon>
        <taxon>NPAAA clade</taxon>
        <taxon>Hologalegina</taxon>
        <taxon>IRL clade</taxon>
        <taxon>Trifolieae</taxon>
        <taxon>Medicago</taxon>
    </lineage>
</organism>